<gene>
    <name evidence="1" type="ORF">IRJ41_000788</name>
</gene>
<dbReference type="Proteomes" id="UP001059041">
    <property type="component" value="Linkage Group LG22"/>
</dbReference>
<dbReference type="AlphaFoldDB" id="A0A9W7TB86"/>
<evidence type="ECO:0000313" key="2">
    <source>
        <dbReference type="Proteomes" id="UP001059041"/>
    </source>
</evidence>
<keyword evidence="2" id="KW-1185">Reference proteome</keyword>
<name>A0A9W7TB86_TRIRA</name>
<proteinExistence type="predicted"/>
<comment type="caution">
    <text evidence="1">The sequence shown here is derived from an EMBL/GenBank/DDBJ whole genome shotgun (WGS) entry which is preliminary data.</text>
</comment>
<evidence type="ECO:0000313" key="1">
    <source>
        <dbReference type="EMBL" id="KAI7792967.1"/>
    </source>
</evidence>
<organism evidence="1 2">
    <name type="scientific">Triplophysa rosa</name>
    <name type="common">Cave loach</name>
    <dbReference type="NCBI Taxonomy" id="992332"/>
    <lineage>
        <taxon>Eukaryota</taxon>
        <taxon>Metazoa</taxon>
        <taxon>Chordata</taxon>
        <taxon>Craniata</taxon>
        <taxon>Vertebrata</taxon>
        <taxon>Euteleostomi</taxon>
        <taxon>Actinopterygii</taxon>
        <taxon>Neopterygii</taxon>
        <taxon>Teleostei</taxon>
        <taxon>Ostariophysi</taxon>
        <taxon>Cypriniformes</taxon>
        <taxon>Nemacheilidae</taxon>
        <taxon>Triplophysa</taxon>
    </lineage>
</organism>
<accession>A0A9W7TB86</accession>
<protein>
    <submittedName>
        <fullName evidence="1">Uncharacterized protein</fullName>
    </submittedName>
</protein>
<reference evidence="1" key="1">
    <citation type="submission" date="2021-02" db="EMBL/GenBank/DDBJ databases">
        <title>Comparative genomics reveals that relaxation of natural selection precedes convergent phenotypic evolution of cavefish.</title>
        <authorList>
            <person name="Peng Z."/>
        </authorList>
    </citation>
    <scope>NUCLEOTIDE SEQUENCE</scope>
    <source>
        <tissue evidence="1">Muscle</tissue>
    </source>
</reference>
<dbReference type="EMBL" id="JAFHDT010000022">
    <property type="protein sequence ID" value="KAI7792967.1"/>
    <property type="molecule type" value="Genomic_DNA"/>
</dbReference>
<sequence length="198" mass="22149">MSMIELRFEKKEKNTKEDILNKVGDRAALAPIHFYCMDTKPMQATAVFPASVFAINLGKMMYYSFLGLLRSDIPNNPRNVTKTALVLSLTQQMPPCKSTLMWIPILFSLSQVSICFSFSAGTAAPHSIVEIDSMLGWSGEGERKVGKRDMTELNSIPGYLLHMAFGTTDLVYESLFTLRLSQTFWELFVSAILSLSPC</sequence>